<evidence type="ECO:0000256" key="6">
    <source>
        <dbReference type="SAM" id="Phobius"/>
    </source>
</evidence>
<dbReference type="PANTHER" id="PTHR13396:SF5">
    <property type="entry name" value="NEDD4 FAMILY INTERACTING PROTEIN"/>
    <property type="match status" value="1"/>
</dbReference>
<keyword evidence="2 6" id="KW-0812">Transmembrane</keyword>
<organism evidence="7 8">
    <name type="scientific">Terfezia boudieri ATCC MYA-4762</name>
    <dbReference type="NCBI Taxonomy" id="1051890"/>
    <lineage>
        <taxon>Eukaryota</taxon>
        <taxon>Fungi</taxon>
        <taxon>Dikarya</taxon>
        <taxon>Ascomycota</taxon>
        <taxon>Pezizomycotina</taxon>
        <taxon>Pezizomycetes</taxon>
        <taxon>Pezizales</taxon>
        <taxon>Pezizaceae</taxon>
        <taxon>Terfezia</taxon>
    </lineage>
</organism>
<feature type="compositionally biased region" description="Basic and acidic residues" evidence="5">
    <location>
        <begin position="1"/>
        <end position="27"/>
    </location>
</feature>
<accession>A0A3N4LIH7</accession>
<dbReference type="FunCoup" id="A0A3N4LIH7">
    <property type="interactions" value="33"/>
</dbReference>
<proteinExistence type="predicted"/>
<dbReference type="PANTHER" id="PTHR13396">
    <property type="entry name" value="NEDD4 FAMILY INTERACTING PROTEIN 1/2"/>
    <property type="match status" value="1"/>
</dbReference>
<evidence type="ECO:0000256" key="1">
    <source>
        <dbReference type="ARBA" id="ARBA00004141"/>
    </source>
</evidence>
<keyword evidence="3 6" id="KW-1133">Transmembrane helix</keyword>
<dbReference type="Proteomes" id="UP000267821">
    <property type="component" value="Unassembled WGS sequence"/>
</dbReference>
<dbReference type="GO" id="GO:0031398">
    <property type="term" value="P:positive regulation of protein ubiquitination"/>
    <property type="evidence" value="ECO:0007669"/>
    <property type="project" value="TreeGrafter"/>
</dbReference>
<keyword evidence="4 6" id="KW-0472">Membrane</keyword>
<evidence type="ECO:0008006" key="9">
    <source>
        <dbReference type="Google" id="ProtNLM"/>
    </source>
</evidence>
<evidence type="ECO:0000313" key="7">
    <source>
        <dbReference type="EMBL" id="RPB21488.1"/>
    </source>
</evidence>
<feature type="transmembrane region" description="Helical" evidence="6">
    <location>
        <begin position="196"/>
        <end position="220"/>
    </location>
</feature>
<dbReference type="OrthoDB" id="10003116at2759"/>
<evidence type="ECO:0000313" key="8">
    <source>
        <dbReference type="Proteomes" id="UP000267821"/>
    </source>
</evidence>
<dbReference type="AlphaFoldDB" id="A0A3N4LIH7"/>
<dbReference type="GO" id="GO:0005794">
    <property type="term" value="C:Golgi apparatus"/>
    <property type="evidence" value="ECO:0007669"/>
    <property type="project" value="TreeGrafter"/>
</dbReference>
<sequence length="346" mass="37465">MSGSRYERINTDDVEDARDINGNRIEDDSPISPAERPTASHSRQNSYPHPIPNSPPPSFHSVIEADSALQDSFDASDAEEGEDMRNLHRSPENTNSFQELAPLVPASSTSRLGAIFSAPANWLGRSSTPSGRRIGNGNDGVFANISAKPQVEEEEQLPSYEQAAADPPPPFWETTIMAPGLGSDEVFIDGLPVGTFFAFVFNAMVSTSLQLLGFLLTYLLHSSHAAKNGSRAGLGVTLIQYGFAVRSQPDDVTGGAPPQESEPKDPNNYQFDANGDAANEVVANAESISQNEWLSYIFMIVGWFILIRALTDYLRARRTEAVVLASPDRGLGVAVVAENEDPERTV</sequence>
<dbReference type="GO" id="GO:0007034">
    <property type="term" value="P:vacuolar transport"/>
    <property type="evidence" value="ECO:0007669"/>
    <property type="project" value="InterPro"/>
</dbReference>
<dbReference type="GO" id="GO:0016020">
    <property type="term" value="C:membrane"/>
    <property type="evidence" value="ECO:0007669"/>
    <property type="project" value="UniProtKB-SubCell"/>
</dbReference>
<feature type="compositionally biased region" description="Pro residues" evidence="5">
    <location>
        <begin position="49"/>
        <end position="58"/>
    </location>
</feature>
<dbReference type="GO" id="GO:0005783">
    <property type="term" value="C:endoplasmic reticulum"/>
    <property type="evidence" value="ECO:0007669"/>
    <property type="project" value="TreeGrafter"/>
</dbReference>
<dbReference type="GO" id="GO:0048471">
    <property type="term" value="C:perinuclear region of cytoplasm"/>
    <property type="evidence" value="ECO:0007669"/>
    <property type="project" value="TreeGrafter"/>
</dbReference>
<protein>
    <recommendedName>
        <fullName evidence="9">Metal homeostatis protein bsd2</fullName>
    </recommendedName>
</protein>
<dbReference type="EMBL" id="ML121559">
    <property type="protein sequence ID" value="RPB21488.1"/>
    <property type="molecule type" value="Genomic_DNA"/>
</dbReference>
<dbReference type="STRING" id="1051890.A0A3N4LIH7"/>
<evidence type="ECO:0000256" key="3">
    <source>
        <dbReference type="ARBA" id="ARBA00022989"/>
    </source>
</evidence>
<comment type="subcellular location">
    <subcellularLocation>
        <location evidence="1">Membrane</location>
        <topology evidence="1">Multi-pass membrane protein</topology>
    </subcellularLocation>
</comment>
<dbReference type="GO" id="GO:0030001">
    <property type="term" value="P:metal ion transport"/>
    <property type="evidence" value="ECO:0007669"/>
    <property type="project" value="InterPro"/>
</dbReference>
<dbReference type="GO" id="GO:0006511">
    <property type="term" value="P:ubiquitin-dependent protein catabolic process"/>
    <property type="evidence" value="ECO:0007669"/>
    <property type="project" value="TreeGrafter"/>
</dbReference>
<reference evidence="7 8" key="1">
    <citation type="journal article" date="2018" name="Nat. Ecol. Evol.">
        <title>Pezizomycetes genomes reveal the molecular basis of ectomycorrhizal truffle lifestyle.</title>
        <authorList>
            <person name="Murat C."/>
            <person name="Payen T."/>
            <person name="Noel B."/>
            <person name="Kuo A."/>
            <person name="Morin E."/>
            <person name="Chen J."/>
            <person name="Kohler A."/>
            <person name="Krizsan K."/>
            <person name="Balestrini R."/>
            <person name="Da Silva C."/>
            <person name="Montanini B."/>
            <person name="Hainaut M."/>
            <person name="Levati E."/>
            <person name="Barry K.W."/>
            <person name="Belfiori B."/>
            <person name="Cichocki N."/>
            <person name="Clum A."/>
            <person name="Dockter R.B."/>
            <person name="Fauchery L."/>
            <person name="Guy J."/>
            <person name="Iotti M."/>
            <person name="Le Tacon F."/>
            <person name="Lindquist E.A."/>
            <person name="Lipzen A."/>
            <person name="Malagnac F."/>
            <person name="Mello A."/>
            <person name="Molinier V."/>
            <person name="Miyauchi S."/>
            <person name="Poulain J."/>
            <person name="Riccioni C."/>
            <person name="Rubini A."/>
            <person name="Sitrit Y."/>
            <person name="Splivallo R."/>
            <person name="Traeger S."/>
            <person name="Wang M."/>
            <person name="Zifcakova L."/>
            <person name="Wipf D."/>
            <person name="Zambonelli A."/>
            <person name="Paolocci F."/>
            <person name="Nowrousian M."/>
            <person name="Ottonello S."/>
            <person name="Baldrian P."/>
            <person name="Spatafora J.W."/>
            <person name="Henrissat B."/>
            <person name="Nagy L.G."/>
            <person name="Aury J.M."/>
            <person name="Wincker P."/>
            <person name="Grigoriev I.V."/>
            <person name="Bonfante P."/>
            <person name="Martin F.M."/>
        </authorList>
    </citation>
    <scope>NUCLEOTIDE SEQUENCE [LARGE SCALE GENOMIC DNA]</scope>
    <source>
        <strain evidence="7 8">ATCC MYA-4762</strain>
    </source>
</reference>
<evidence type="ECO:0000256" key="5">
    <source>
        <dbReference type="SAM" id="MobiDB-lite"/>
    </source>
</evidence>
<evidence type="ECO:0000256" key="4">
    <source>
        <dbReference type="ARBA" id="ARBA00023136"/>
    </source>
</evidence>
<dbReference type="InterPro" id="IPR019325">
    <property type="entry name" value="NEDD4/Bsd2"/>
</dbReference>
<evidence type="ECO:0000256" key="2">
    <source>
        <dbReference type="ARBA" id="ARBA00022692"/>
    </source>
</evidence>
<feature type="region of interest" description="Disordered" evidence="5">
    <location>
        <begin position="1"/>
        <end position="96"/>
    </location>
</feature>
<dbReference type="CDD" id="cd22212">
    <property type="entry name" value="NDFIP-like"/>
    <property type="match status" value="1"/>
</dbReference>
<dbReference type="InParanoid" id="A0A3N4LIH7"/>
<dbReference type="Pfam" id="PF10176">
    <property type="entry name" value="NEDD4_Bsd2"/>
    <property type="match status" value="1"/>
</dbReference>
<gene>
    <name evidence="7" type="ORF">L211DRAFT_851456</name>
</gene>
<name>A0A3N4LIH7_9PEZI</name>
<keyword evidence="8" id="KW-1185">Reference proteome</keyword>
<feature type="transmembrane region" description="Helical" evidence="6">
    <location>
        <begin position="293"/>
        <end position="311"/>
    </location>
</feature>